<dbReference type="PATRIC" id="fig|1214242.5.peg.7225"/>
<name>S5W0N1_STRC3</name>
<organism evidence="2 3">
    <name type="scientific">Streptomyces collinus (strain DSM 40733 / Tue 365)</name>
    <dbReference type="NCBI Taxonomy" id="1214242"/>
    <lineage>
        <taxon>Bacteria</taxon>
        <taxon>Bacillati</taxon>
        <taxon>Actinomycetota</taxon>
        <taxon>Actinomycetes</taxon>
        <taxon>Kitasatosporales</taxon>
        <taxon>Streptomycetaceae</taxon>
        <taxon>Streptomyces</taxon>
    </lineage>
</organism>
<dbReference type="Proteomes" id="UP000015423">
    <property type="component" value="Chromosome"/>
</dbReference>
<evidence type="ECO:0000313" key="1">
    <source>
        <dbReference type="EMBL" id="AGS66854.1"/>
    </source>
</evidence>
<reference evidence="3" key="1">
    <citation type="submission" date="2012-10" db="EMBL/GenBank/DDBJ databases">
        <title>The complete genome sequence of Streptomyces collinus Tu 365.</title>
        <authorList>
            <person name="Ruckert C."/>
            <person name="Szczepanowski R."/>
            <person name="Goesmann A."/>
            <person name="Pross E.K."/>
            <person name="Musiol E.M."/>
            <person name="Blin K."/>
            <person name="Wohlleben W."/>
            <person name="Puhler A."/>
            <person name="Weber T."/>
            <person name="Kalinowski J."/>
        </authorList>
    </citation>
    <scope>NUCLEOTIDE SEQUENCE [LARGE SCALE GENOMIC DNA]</scope>
    <source>
        <strain evidence="3">DSM 40733 / Tue 365</strain>
    </source>
</reference>
<dbReference type="HOGENOM" id="CLU_2810440_0_0_11"/>
<dbReference type="EMBL" id="CP006259">
    <property type="protein sequence ID" value="AGS66854.1"/>
    <property type="molecule type" value="Genomic_DNA"/>
</dbReference>
<sequence>MDNEQVYGKKVVEYVLHVTVRPPGQRGLRRQIKRRHDEQHQPRAELVGLFGVWTRVAASLTNQPPYC</sequence>
<accession>S5W0N1</accession>
<dbReference type="EMBL" id="CP006259">
    <property type="protein sequence ID" value="AGS73840.1"/>
    <property type="molecule type" value="Genomic_DNA"/>
</dbReference>
<dbReference type="AlphaFoldDB" id="S5W0N1"/>
<proteinExistence type="predicted"/>
<evidence type="ECO:0000313" key="2">
    <source>
        <dbReference type="EMBL" id="AGS73840.1"/>
    </source>
</evidence>
<dbReference type="KEGG" id="sci:B446_35240"/>
<protein>
    <submittedName>
        <fullName evidence="2">Uncharacterized protein</fullName>
    </submittedName>
</protein>
<evidence type="ECO:0000313" key="3">
    <source>
        <dbReference type="Proteomes" id="UP000015423"/>
    </source>
</evidence>
<dbReference type="KEGG" id="sci:B446_00050"/>
<dbReference type="RefSeq" id="WP_020937341.1">
    <property type="nucleotide sequence ID" value="NC_021985.1"/>
</dbReference>
<reference evidence="2" key="3">
    <citation type="submission" date="2015-08" db="EMBL/GenBank/DDBJ databases">
        <authorList>
            <person name="Weber T."/>
            <person name="Iftime D."/>
        </authorList>
    </citation>
    <scope>NUCLEOTIDE SEQUENCE</scope>
    <source>
        <strain evidence="2">Tu 365</strain>
    </source>
</reference>
<gene>
    <name evidence="1" type="ORF">B446_00050</name>
    <name evidence="2" type="ORF">B446_35240</name>
</gene>
<reference evidence="2 3" key="2">
    <citation type="journal article" date="2013" name="J. Biotechnol.">
        <title>Complete genome sequence of the kirromycin producer Streptomyces collinus Tu 365 consisting of a linear chromosome and two linear plasmids.</title>
        <authorList>
            <person name="Ruckert C."/>
            <person name="Szczepanowski R."/>
            <person name="Albersmeier A."/>
            <person name="Goesmann A."/>
            <person name="Iftime D."/>
            <person name="Musiol E.M."/>
            <person name="Blin K."/>
            <person name="Wohlleben W."/>
            <person name="Puhler A."/>
            <person name="Kalinowski J."/>
            <person name="Weber T."/>
        </authorList>
    </citation>
    <scope>NUCLEOTIDE SEQUENCE [LARGE SCALE GENOMIC DNA]</scope>
    <source>
        <strain evidence="3">DSM 40733 / Tue 365</strain>
        <strain evidence="2">Tu 365</strain>
    </source>
</reference>
<keyword evidence="3" id="KW-1185">Reference proteome</keyword>